<dbReference type="InterPro" id="IPR002504">
    <property type="entry name" value="NADK"/>
</dbReference>
<comment type="catalytic activity">
    <reaction evidence="5">
        <text>NAD(+) + ATP = ADP + NADP(+) + H(+)</text>
        <dbReference type="Rhea" id="RHEA:18629"/>
        <dbReference type="ChEBI" id="CHEBI:15378"/>
        <dbReference type="ChEBI" id="CHEBI:30616"/>
        <dbReference type="ChEBI" id="CHEBI:57540"/>
        <dbReference type="ChEBI" id="CHEBI:58349"/>
        <dbReference type="ChEBI" id="CHEBI:456216"/>
        <dbReference type="EC" id="2.7.1.23"/>
    </reaction>
</comment>
<keyword evidence="4" id="KW-0520">NAD</keyword>
<dbReference type="InterPro" id="IPR017437">
    <property type="entry name" value="ATP-NAD_kinase_PpnK-typ_C"/>
</dbReference>
<dbReference type="Proteomes" id="UP000054212">
    <property type="component" value="Unassembled WGS sequence"/>
</dbReference>
<dbReference type="Gene3D" id="3.40.50.10330">
    <property type="entry name" value="Probable inorganic polyphosphate/atp-NAD kinase, domain 1"/>
    <property type="match status" value="1"/>
</dbReference>
<evidence type="ECO:0000256" key="2">
    <source>
        <dbReference type="ARBA" id="ARBA00022777"/>
    </source>
</evidence>
<evidence type="ECO:0000256" key="3">
    <source>
        <dbReference type="ARBA" id="ARBA00022857"/>
    </source>
</evidence>
<organism evidence="6 7">
    <name type="scientific">Actinobacteria bacterium BACL2 MAG-120813-bin23</name>
    <dbReference type="NCBI Taxonomy" id="1655569"/>
    <lineage>
        <taxon>Bacteria</taxon>
        <taxon>Bacillati</taxon>
        <taxon>Actinomycetota</taxon>
        <taxon>Actinomycetes</taxon>
        <taxon>Actinomycetes incertae sedis</taxon>
        <taxon>ac1 cluster</taxon>
    </lineage>
</organism>
<keyword evidence="2" id="KW-0418">Kinase</keyword>
<name>A0A0R2QA23_9ACTN</name>
<dbReference type="SUPFAM" id="SSF111331">
    <property type="entry name" value="NAD kinase/diacylglycerol kinase-like"/>
    <property type="match status" value="1"/>
</dbReference>
<dbReference type="GO" id="GO:0003951">
    <property type="term" value="F:NAD+ kinase activity"/>
    <property type="evidence" value="ECO:0007669"/>
    <property type="project" value="UniProtKB-EC"/>
</dbReference>
<accession>A0A0R2QA23</accession>
<evidence type="ECO:0000313" key="6">
    <source>
        <dbReference type="EMBL" id="KRO44458.1"/>
    </source>
</evidence>
<dbReference type="Pfam" id="PF20143">
    <property type="entry name" value="NAD_kinase_C"/>
    <property type="match status" value="1"/>
</dbReference>
<dbReference type="EMBL" id="LIAT01000155">
    <property type="protein sequence ID" value="KRO44458.1"/>
    <property type="molecule type" value="Genomic_DNA"/>
</dbReference>
<dbReference type="AlphaFoldDB" id="A0A0R2QA23"/>
<evidence type="ECO:0008006" key="8">
    <source>
        <dbReference type="Google" id="ProtNLM"/>
    </source>
</evidence>
<evidence type="ECO:0000256" key="5">
    <source>
        <dbReference type="ARBA" id="ARBA00047925"/>
    </source>
</evidence>
<evidence type="ECO:0000313" key="7">
    <source>
        <dbReference type="Proteomes" id="UP000054212"/>
    </source>
</evidence>
<dbReference type="PANTHER" id="PTHR20275:SF0">
    <property type="entry name" value="NAD KINASE"/>
    <property type="match status" value="1"/>
</dbReference>
<feature type="non-terminal residue" evidence="6">
    <location>
        <position position="265"/>
    </location>
</feature>
<dbReference type="InterPro" id="IPR017438">
    <property type="entry name" value="ATP-NAD_kinase_N"/>
</dbReference>
<dbReference type="GO" id="GO:0051287">
    <property type="term" value="F:NAD binding"/>
    <property type="evidence" value="ECO:0007669"/>
    <property type="project" value="UniProtKB-ARBA"/>
</dbReference>
<reference evidence="6 7" key="1">
    <citation type="submission" date="2015-10" db="EMBL/GenBank/DDBJ databases">
        <title>Metagenome-Assembled Genomes uncover a global brackish microbiome.</title>
        <authorList>
            <person name="Hugerth L.W."/>
            <person name="Larsson J."/>
            <person name="Alneberg J."/>
            <person name="Lindh M.V."/>
            <person name="Legrand C."/>
            <person name="Pinhassi J."/>
            <person name="Andersson A.F."/>
        </authorList>
    </citation>
    <scope>NUCLEOTIDE SEQUENCE [LARGE SCALE GENOMIC DNA]</scope>
    <source>
        <strain evidence="6">BACL2 MAG-120813-bin23</strain>
    </source>
</reference>
<keyword evidence="1" id="KW-0808">Transferase</keyword>
<dbReference type="HAMAP" id="MF_00361">
    <property type="entry name" value="NAD_kinase"/>
    <property type="match status" value="1"/>
</dbReference>
<protein>
    <recommendedName>
        <fullName evidence="8">NAD kinase</fullName>
    </recommendedName>
</protein>
<dbReference type="GO" id="GO:0006741">
    <property type="term" value="P:NADP+ biosynthetic process"/>
    <property type="evidence" value="ECO:0007669"/>
    <property type="project" value="InterPro"/>
</dbReference>
<evidence type="ECO:0000256" key="4">
    <source>
        <dbReference type="ARBA" id="ARBA00023027"/>
    </source>
</evidence>
<evidence type="ECO:0000256" key="1">
    <source>
        <dbReference type="ARBA" id="ARBA00022679"/>
    </source>
</evidence>
<sequence length="265" mass="28649">MAKREVLLVLHPTRPAAKELAASIVKTLSSEGFTFISSLDTGISGVTQVGSDQEKQSYSQIELVLVLGGDGTILRGAEQIHGLNIPVLGINLGHVGFLAEIGKPNQEEIISAIREKKYKTEKRMTLAYQVFRGDKLVTKGWALNEVTVERSTEAMIELFVQVDHRPLSRWGCDAVICATPTGSTAYAFSAGGPVVWPEVEALVLLPLAAHALFSDPMVIGADSEIAIDVESDEGVLSADGLRKFALKEKDRVVLTSDKSYIHLAH</sequence>
<gene>
    <name evidence="6" type="ORF">ABR61_05820</name>
</gene>
<dbReference type="GO" id="GO:0019674">
    <property type="term" value="P:NAD+ metabolic process"/>
    <property type="evidence" value="ECO:0007669"/>
    <property type="project" value="InterPro"/>
</dbReference>
<dbReference type="GO" id="GO:0005524">
    <property type="term" value="F:ATP binding"/>
    <property type="evidence" value="ECO:0007669"/>
    <property type="project" value="UniProtKB-ARBA"/>
</dbReference>
<proteinExistence type="inferred from homology"/>
<dbReference type="PANTHER" id="PTHR20275">
    <property type="entry name" value="NAD KINASE"/>
    <property type="match status" value="1"/>
</dbReference>
<dbReference type="InterPro" id="IPR016064">
    <property type="entry name" value="NAD/diacylglycerol_kinase_sf"/>
</dbReference>
<keyword evidence="3" id="KW-0521">NADP</keyword>
<comment type="caution">
    <text evidence="6">The sequence shown here is derived from an EMBL/GenBank/DDBJ whole genome shotgun (WGS) entry which is preliminary data.</text>
</comment>
<dbReference type="Gene3D" id="2.60.200.30">
    <property type="entry name" value="Probable inorganic polyphosphate/atp-NAD kinase, domain 2"/>
    <property type="match status" value="1"/>
</dbReference>
<dbReference type="NCBIfam" id="NF002892">
    <property type="entry name" value="PRK03372.1"/>
    <property type="match status" value="1"/>
</dbReference>
<dbReference type="Pfam" id="PF01513">
    <property type="entry name" value="NAD_kinase"/>
    <property type="match status" value="1"/>
</dbReference>